<proteinExistence type="predicted"/>
<dbReference type="EMBL" id="HBHQ01009543">
    <property type="protein sequence ID" value="CAD9814620.1"/>
    <property type="molecule type" value="Transcribed_RNA"/>
</dbReference>
<gene>
    <name evidence="2" type="ORF">ASEP1449_LOCUS6445</name>
</gene>
<organism evidence="2">
    <name type="scientific">Attheya septentrionalis</name>
    <dbReference type="NCBI Taxonomy" id="420275"/>
    <lineage>
        <taxon>Eukaryota</taxon>
        <taxon>Sar</taxon>
        <taxon>Stramenopiles</taxon>
        <taxon>Ochrophyta</taxon>
        <taxon>Bacillariophyta</taxon>
        <taxon>Coscinodiscophyceae</taxon>
        <taxon>Chaetocerotophycidae</taxon>
        <taxon>Chaetocerotales</taxon>
        <taxon>Attheyaceae</taxon>
        <taxon>Attheya</taxon>
    </lineage>
</organism>
<dbReference type="AlphaFoldDB" id="A0A7S2UC44"/>
<evidence type="ECO:0000313" key="2">
    <source>
        <dbReference type="EMBL" id="CAD9814620.1"/>
    </source>
</evidence>
<reference evidence="2" key="1">
    <citation type="submission" date="2021-01" db="EMBL/GenBank/DDBJ databases">
        <authorList>
            <person name="Corre E."/>
            <person name="Pelletier E."/>
            <person name="Niang G."/>
            <person name="Scheremetjew M."/>
            <person name="Finn R."/>
            <person name="Kale V."/>
            <person name="Holt S."/>
            <person name="Cochrane G."/>
            <person name="Meng A."/>
            <person name="Brown T."/>
            <person name="Cohen L."/>
        </authorList>
    </citation>
    <scope>NUCLEOTIDE SEQUENCE</scope>
    <source>
        <strain evidence="2">CCMP2084</strain>
    </source>
</reference>
<accession>A0A7S2UC44</accession>
<name>A0A7S2UC44_9STRA</name>
<evidence type="ECO:0000256" key="1">
    <source>
        <dbReference type="SAM" id="Coils"/>
    </source>
</evidence>
<protein>
    <submittedName>
        <fullName evidence="2">Uncharacterized protein</fullName>
    </submittedName>
</protein>
<feature type="coiled-coil region" evidence="1">
    <location>
        <begin position="116"/>
        <end position="143"/>
    </location>
</feature>
<sequence length="153" mass="18171">MYPQLFRKDLLSHEAHRHPFIERLGVMYMLKLRHGEHFARTSGSCWRLLFVFALMPWMRKYRILNNDDVDESNFKFSSFRQFPSRPLKRIPPKRKSTGATEEFCDEENGDNLGDRVMQLSKGNELLRKENDILRDENEALKAQMIQTCNNGYN</sequence>
<keyword evidence="1" id="KW-0175">Coiled coil</keyword>